<evidence type="ECO:0000256" key="1">
    <source>
        <dbReference type="ARBA" id="ARBA00008645"/>
    </source>
</evidence>
<reference evidence="5" key="1">
    <citation type="submission" date="2024-06" db="EMBL/GenBank/DDBJ databases">
        <title>Kribbella sp. strain HUAS MG21 genome sequences.</title>
        <authorList>
            <person name="Mo P."/>
        </authorList>
    </citation>
    <scope>NUCLEOTIDE SEQUENCE</scope>
    <source>
        <strain evidence="5">HUAS MG21</strain>
    </source>
</reference>
<comment type="similarity">
    <text evidence="1">Belongs to the AB hydrolase superfamily.</text>
</comment>
<dbReference type="InterPro" id="IPR050261">
    <property type="entry name" value="FrsA_esterase"/>
</dbReference>
<feature type="compositionally biased region" description="Low complexity" evidence="3">
    <location>
        <begin position="70"/>
        <end position="84"/>
    </location>
</feature>
<evidence type="ECO:0000313" key="5">
    <source>
        <dbReference type="EMBL" id="XBV21944.1"/>
    </source>
</evidence>
<evidence type="ECO:0000256" key="2">
    <source>
        <dbReference type="ARBA" id="ARBA00022801"/>
    </source>
</evidence>
<evidence type="ECO:0000256" key="3">
    <source>
        <dbReference type="SAM" id="MobiDB-lite"/>
    </source>
</evidence>
<keyword evidence="2 5" id="KW-0378">Hydrolase</keyword>
<dbReference type="Gene3D" id="3.40.50.1820">
    <property type="entry name" value="alpha/beta hydrolase"/>
    <property type="match status" value="1"/>
</dbReference>
<feature type="compositionally biased region" description="Low complexity" evidence="3">
    <location>
        <begin position="49"/>
        <end position="60"/>
    </location>
</feature>
<dbReference type="RefSeq" id="WP_350274794.1">
    <property type="nucleotide sequence ID" value="NZ_CP158165.1"/>
</dbReference>
<protein>
    <submittedName>
        <fullName evidence="5">Alpha/beta fold hydrolase</fullName>
    </submittedName>
</protein>
<gene>
    <name evidence="5" type="ORF">ABN611_25685</name>
</gene>
<dbReference type="SUPFAM" id="SSF53474">
    <property type="entry name" value="alpha/beta-Hydrolases"/>
    <property type="match status" value="1"/>
</dbReference>
<dbReference type="AlphaFoldDB" id="A0AAU7T509"/>
<accession>A0AAU7T509</accession>
<sequence>MVERIKVTFDSEGTTCAGYLHLPAERSANPAKQNSGPAGRSAGPAEQDSGPAGRSAGPAGQNSDAAGRNSGPAGRSAGPPGRSADPAARTAGPAEQDADTAGRNSALTATSASGRVACVVLCHGFSGTMDRLFSHAERFAAAGMAALVFDYRSFGESGGEPRQVADVVGQQQDLRAAVAFARRQEYVDPDAIVLWGNSLGGAHVITVAADDPDVVAVVAQIPFNGFPKRVEGRSTWETLRLLSAIGWDAVRGKLGLPPYYVPMIGRPGQLAVAATDEADQHIQALTSGEATTLWRNSIAPRALLGMMRYRPEEDAARLTVPLLVCVAADDHETPIETNRALADRAPAGELRSYPGTHFSFYTDEAVREHVLDDQIAFIHRSLQLRSAQPRVL</sequence>
<dbReference type="Pfam" id="PF12146">
    <property type="entry name" value="Hydrolase_4"/>
    <property type="match status" value="1"/>
</dbReference>
<organism evidence="5">
    <name type="scientific">Kribbella sp. HUAS MG21</name>
    <dbReference type="NCBI Taxonomy" id="3160966"/>
    <lineage>
        <taxon>Bacteria</taxon>
        <taxon>Bacillati</taxon>
        <taxon>Actinomycetota</taxon>
        <taxon>Actinomycetes</taxon>
        <taxon>Propionibacteriales</taxon>
        <taxon>Kribbellaceae</taxon>
        <taxon>Kribbella</taxon>
    </lineage>
</organism>
<feature type="region of interest" description="Disordered" evidence="3">
    <location>
        <begin position="25"/>
        <end position="104"/>
    </location>
</feature>
<name>A0AAU7T509_9ACTN</name>
<proteinExistence type="inferred from homology"/>
<dbReference type="InterPro" id="IPR029058">
    <property type="entry name" value="AB_hydrolase_fold"/>
</dbReference>
<dbReference type="PANTHER" id="PTHR22946:SF9">
    <property type="entry name" value="POLYKETIDE TRANSFERASE AF380"/>
    <property type="match status" value="1"/>
</dbReference>
<evidence type="ECO:0000259" key="4">
    <source>
        <dbReference type="Pfam" id="PF12146"/>
    </source>
</evidence>
<dbReference type="GO" id="GO:0052689">
    <property type="term" value="F:carboxylic ester hydrolase activity"/>
    <property type="evidence" value="ECO:0007669"/>
    <property type="project" value="UniProtKB-ARBA"/>
</dbReference>
<feature type="domain" description="Serine aminopeptidase S33" evidence="4">
    <location>
        <begin position="117"/>
        <end position="356"/>
    </location>
</feature>
<dbReference type="PANTHER" id="PTHR22946">
    <property type="entry name" value="DIENELACTONE HYDROLASE DOMAIN-CONTAINING PROTEIN-RELATED"/>
    <property type="match status" value="1"/>
</dbReference>
<dbReference type="InterPro" id="IPR022742">
    <property type="entry name" value="Hydrolase_4"/>
</dbReference>
<dbReference type="EMBL" id="CP158165">
    <property type="protein sequence ID" value="XBV21944.1"/>
    <property type="molecule type" value="Genomic_DNA"/>
</dbReference>